<dbReference type="GO" id="GO:0030288">
    <property type="term" value="C:outer membrane-bounded periplasmic space"/>
    <property type="evidence" value="ECO:0007669"/>
    <property type="project" value="TreeGrafter"/>
</dbReference>
<dbReference type="RefSeq" id="WP_126471706.1">
    <property type="nucleotide sequence ID" value="NZ_LR134481.1"/>
</dbReference>
<dbReference type="Gene3D" id="3.90.76.10">
    <property type="entry name" value="Dipeptide-binding Protein, Domain 1"/>
    <property type="match status" value="1"/>
</dbReference>
<dbReference type="FunFam" id="3.90.76.10:FF:000001">
    <property type="entry name" value="Oligopeptide ABC transporter substrate-binding protein"/>
    <property type="match status" value="1"/>
</dbReference>
<dbReference type="AlphaFoldDB" id="A0A3S4XL83"/>
<gene>
    <name evidence="7" type="primary">oppA_2</name>
    <name evidence="7" type="ORF">NCTC10665_01875</name>
</gene>
<evidence type="ECO:0000256" key="2">
    <source>
        <dbReference type="ARBA" id="ARBA00005695"/>
    </source>
</evidence>
<dbReference type="SUPFAM" id="SSF53850">
    <property type="entry name" value="Periplasmic binding protein-like II"/>
    <property type="match status" value="1"/>
</dbReference>
<evidence type="ECO:0000256" key="3">
    <source>
        <dbReference type="ARBA" id="ARBA00022448"/>
    </source>
</evidence>
<evidence type="ECO:0000313" key="8">
    <source>
        <dbReference type="Proteomes" id="UP000268879"/>
    </source>
</evidence>
<organism evidence="7 8">
    <name type="scientific">Haemophilus parainfluenzae</name>
    <dbReference type="NCBI Taxonomy" id="729"/>
    <lineage>
        <taxon>Bacteria</taxon>
        <taxon>Pseudomonadati</taxon>
        <taxon>Pseudomonadota</taxon>
        <taxon>Gammaproteobacteria</taxon>
        <taxon>Pasteurellales</taxon>
        <taxon>Pasteurellaceae</taxon>
        <taxon>Haemophilus</taxon>
    </lineage>
</organism>
<dbReference type="PIRSF" id="PIRSF002741">
    <property type="entry name" value="MppA"/>
    <property type="match status" value="1"/>
</dbReference>
<evidence type="ECO:0000256" key="1">
    <source>
        <dbReference type="ARBA" id="ARBA00004196"/>
    </source>
</evidence>
<comment type="subcellular location">
    <subcellularLocation>
        <location evidence="1">Cell envelope</location>
    </subcellularLocation>
</comment>
<comment type="similarity">
    <text evidence="2">Belongs to the bacterial solute-binding protein 5 family.</text>
</comment>
<dbReference type="Gene3D" id="3.40.190.10">
    <property type="entry name" value="Periplasmic binding protein-like II"/>
    <property type="match status" value="1"/>
</dbReference>
<dbReference type="CDD" id="cd08504">
    <property type="entry name" value="PBP2_OppA"/>
    <property type="match status" value="1"/>
</dbReference>
<accession>A0A3S4XL83</accession>
<dbReference type="GO" id="GO:0043190">
    <property type="term" value="C:ATP-binding cassette (ABC) transporter complex"/>
    <property type="evidence" value="ECO:0007669"/>
    <property type="project" value="InterPro"/>
</dbReference>
<dbReference type="Pfam" id="PF00496">
    <property type="entry name" value="SBP_bac_5"/>
    <property type="match status" value="1"/>
</dbReference>
<keyword evidence="4" id="KW-0732">Signal</keyword>
<evidence type="ECO:0000313" key="7">
    <source>
        <dbReference type="EMBL" id="VEI33231.1"/>
    </source>
</evidence>
<dbReference type="EMBL" id="LR134481">
    <property type="protein sequence ID" value="VEI33231.1"/>
    <property type="molecule type" value="Genomic_DNA"/>
</dbReference>
<dbReference type="InterPro" id="IPR000914">
    <property type="entry name" value="SBP_5_dom"/>
</dbReference>
<dbReference type="Proteomes" id="UP000268879">
    <property type="component" value="Chromosome"/>
</dbReference>
<dbReference type="InterPro" id="IPR039424">
    <property type="entry name" value="SBP_5"/>
</dbReference>
<evidence type="ECO:0000256" key="4">
    <source>
        <dbReference type="ARBA" id="ARBA00022729"/>
    </source>
</evidence>
<name>A0A3S4XL83_HAEPA</name>
<feature type="domain" description="Solute-binding protein family 5" evidence="6">
    <location>
        <begin position="99"/>
        <end position="441"/>
    </location>
</feature>
<proteinExistence type="inferred from homology"/>
<evidence type="ECO:0000256" key="5">
    <source>
        <dbReference type="SAM" id="MobiDB-lite"/>
    </source>
</evidence>
<reference evidence="7 8" key="1">
    <citation type="submission" date="2018-12" db="EMBL/GenBank/DDBJ databases">
        <authorList>
            <consortium name="Pathogen Informatics"/>
        </authorList>
    </citation>
    <scope>NUCLEOTIDE SEQUENCE [LARGE SCALE GENOMIC DNA]</scope>
    <source>
        <strain evidence="7 8">NCTC10665</strain>
    </source>
</reference>
<dbReference type="GO" id="GO:1904680">
    <property type="term" value="F:peptide transmembrane transporter activity"/>
    <property type="evidence" value="ECO:0007669"/>
    <property type="project" value="TreeGrafter"/>
</dbReference>
<dbReference type="PANTHER" id="PTHR30290:SF10">
    <property type="entry name" value="PERIPLASMIC OLIGOPEPTIDE-BINDING PROTEIN-RELATED"/>
    <property type="match status" value="1"/>
</dbReference>
<sequence length="521" mass="59727">MDNSFLTWLKSAVIFGVVLGLSGCDKLNSQKSINTETDDQPTQSQPIKQENTSKSNRTLLTRAFTHSPSFEPWFVRYPEQESLLRDLYEGLTAYDPEGKIVPGIAERWQTKDNKTWIFTLREGLRWSNGDPLVAQDVILSWQALSQSNSPLRSYLAYLNLKNAKGVLEKNKPFKSLGIYAESERTLRIELDKATPYLPEMLAHISLVPQYKHPNVIAVTNGAYMLQSENQQGIHLIKNPYYWQKNNVAFERVAYLPFVLPKLIEFDVVIDVPEVHKDLQYFPQLCSYFYEFNLNDPNVAKTDVRKAIASLVSVTNIVNNEIPTAIPSSYFLPKAMLNGQDSRWEPVVAEQLLAQNKINERHPLYLNVLYDEAPLHVNIAQRLVGQLTQSDMLRVDAQPVSWQTLQTKRQKGDFQVIRSGWCADFNHPMAFLGLFYSKSPDNKNGYANAEYDQLFEQALKSLNEKERSEIYLKLSEKIQQENLALPIFQYTTPVYLSPTIMGSKKNPVGVIYSKDLWRKIES</sequence>
<dbReference type="InterPro" id="IPR030678">
    <property type="entry name" value="Peptide/Ni-bd"/>
</dbReference>
<evidence type="ECO:0000259" key="6">
    <source>
        <dbReference type="Pfam" id="PF00496"/>
    </source>
</evidence>
<dbReference type="PANTHER" id="PTHR30290">
    <property type="entry name" value="PERIPLASMIC BINDING COMPONENT OF ABC TRANSPORTER"/>
    <property type="match status" value="1"/>
</dbReference>
<dbReference type="GO" id="GO:0015833">
    <property type="term" value="P:peptide transport"/>
    <property type="evidence" value="ECO:0007669"/>
    <property type="project" value="TreeGrafter"/>
</dbReference>
<dbReference type="Gene3D" id="3.10.105.10">
    <property type="entry name" value="Dipeptide-binding Protein, Domain 3"/>
    <property type="match status" value="1"/>
</dbReference>
<feature type="region of interest" description="Disordered" evidence="5">
    <location>
        <begin position="32"/>
        <end position="52"/>
    </location>
</feature>
<keyword evidence="3" id="KW-0813">Transport</keyword>
<protein>
    <submittedName>
        <fullName evidence="7">Putative ABC-type oligopeptide transport system, periplasmic component</fullName>
    </submittedName>
</protein>